<keyword evidence="6" id="KW-1185">Reference proteome</keyword>
<dbReference type="InterPro" id="IPR029050">
    <property type="entry name" value="Immunoprotect_excell_Ig-like"/>
</dbReference>
<evidence type="ECO:0000259" key="4">
    <source>
        <dbReference type="Pfam" id="PF11611"/>
    </source>
</evidence>
<organism evidence="5 6">
    <name type="scientific">Actinoplanes xinjiangensis</name>
    <dbReference type="NCBI Taxonomy" id="512350"/>
    <lineage>
        <taxon>Bacteria</taxon>
        <taxon>Bacillati</taxon>
        <taxon>Actinomycetota</taxon>
        <taxon>Actinomycetes</taxon>
        <taxon>Micromonosporales</taxon>
        <taxon>Micromonosporaceae</taxon>
        <taxon>Actinoplanes</taxon>
    </lineage>
</organism>
<dbReference type="RefSeq" id="WP_239170522.1">
    <property type="nucleotide sequence ID" value="NZ_BONA01000081.1"/>
</dbReference>
<keyword evidence="3" id="KW-0812">Transmembrane</keyword>
<feature type="region of interest" description="Disordered" evidence="2">
    <location>
        <begin position="1"/>
        <end position="22"/>
    </location>
</feature>
<keyword evidence="3" id="KW-0472">Membrane</keyword>
<protein>
    <submittedName>
        <fullName evidence="5">Uncharacterized protein DUF4352</fullName>
    </submittedName>
</protein>
<keyword evidence="1" id="KW-0732">Signal</keyword>
<feature type="transmembrane region" description="Helical" evidence="3">
    <location>
        <begin position="36"/>
        <end position="57"/>
    </location>
</feature>
<evidence type="ECO:0000256" key="1">
    <source>
        <dbReference type="ARBA" id="ARBA00022729"/>
    </source>
</evidence>
<evidence type="ECO:0000256" key="3">
    <source>
        <dbReference type="SAM" id="Phobius"/>
    </source>
</evidence>
<dbReference type="Pfam" id="PF11611">
    <property type="entry name" value="DUF4352"/>
    <property type="match status" value="1"/>
</dbReference>
<gene>
    <name evidence="5" type="ORF">BC793_1267</name>
</gene>
<dbReference type="Proteomes" id="UP000245697">
    <property type="component" value="Unassembled WGS sequence"/>
</dbReference>
<sequence>MTYAPHRSAPAAHRAPARRASLHEDGADVHPLRARLWIAGGVAVSTALVAFGAWAIVTTPATVTVAEPGDPPAAGFAFDVTGLRCGVPSIGPEGMEQKAAGQFCLLDLKVTNNSGEPKLFDSGAQRVHDTNGVPYAVAEQAAVFLNDGDSSLLAEVEPGETVTGVLPFDVPSDVRLSEATLTGAMSTSGVRVTLPDPR</sequence>
<comment type="caution">
    <text evidence="5">The sequence shown here is derived from an EMBL/GenBank/DDBJ whole genome shotgun (WGS) entry which is preliminary data.</text>
</comment>
<feature type="compositionally biased region" description="Low complexity" evidence="2">
    <location>
        <begin position="1"/>
        <end position="14"/>
    </location>
</feature>
<dbReference type="EMBL" id="QGGR01000026">
    <property type="protein sequence ID" value="PWK34616.1"/>
    <property type="molecule type" value="Genomic_DNA"/>
</dbReference>
<name>A0A316ERM5_9ACTN</name>
<reference evidence="5 6" key="1">
    <citation type="submission" date="2018-05" db="EMBL/GenBank/DDBJ databases">
        <title>Genomic Encyclopedia of Archaeal and Bacterial Type Strains, Phase II (KMG-II): from individual species to whole genera.</title>
        <authorList>
            <person name="Goeker M."/>
        </authorList>
    </citation>
    <scope>NUCLEOTIDE SEQUENCE [LARGE SCALE GENOMIC DNA]</scope>
    <source>
        <strain evidence="5 6">DSM 45184</strain>
    </source>
</reference>
<proteinExistence type="predicted"/>
<feature type="domain" description="DUF4352" evidence="4">
    <location>
        <begin position="91"/>
        <end position="175"/>
    </location>
</feature>
<evidence type="ECO:0000256" key="2">
    <source>
        <dbReference type="SAM" id="MobiDB-lite"/>
    </source>
</evidence>
<dbReference type="InterPro" id="IPR029051">
    <property type="entry name" value="DUF4352"/>
</dbReference>
<dbReference type="AlphaFoldDB" id="A0A316ERM5"/>
<evidence type="ECO:0000313" key="5">
    <source>
        <dbReference type="EMBL" id="PWK34616.1"/>
    </source>
</evidence>
<evidence type="ECO:0000313" key="6">
    <source>
        <dbReference type="Proteomes" id="UP000245697"/>
    </source>
</evidence>
<keyword evidence="3" id="KW-1133">Transmembrane helix</keyword>
<dbReference type="Gene3D" id="2.60.40.1240">
    <property type="match status" value="1"/>
</dbReference>
<accession>A0A316ERM5</accession>